<dbReference type="Pfam" id="PF13514">
    <property type="entry name" value="AAA_27"/>
    <property type="match status" value="1"/>
</dbReference>
<sequence length="1155" mass="127926">MRLNHLELSRYGRFTDRNIELPLAAHDFHMIVGPNEAGKSTLRQAFSDLLFGFPIRTTLDFLHPKSELRLQAIIEHAGGRLDFQRVKGNKNTLRAPDGTPLPDTVLDAYLGTATGDFFDKMFGLDHPRLVRGGNDMLKAQDDVGQVLFQAAAGVASLGKVYEALQAEASLLWSPKKSKERLWYMAQAELDGANAALKDVTVRAREWTEAHGRVRDLEQAMTEGRERQQQLLAQRVRLERIRRLAPAVAVLGEHERSLQRLGTVIQLPVDAADVLASAEIELARAEQRKSTHSAHAARLVAVLRDISIDEKVLLLGADIEALDTLRHRYATHEQNIQRYEGECASLWKDAVEAALELGWPAAESMDPAAMHAWLPPLPVRRRIEQLLRDLGGLRQALQVANRAVQSRESEIAAWRARLNQLPVIDVPVELRAALDRATALGEPQAALDKAAVAVDRAQMDLDKALAALGTWFHDVPRLISLQLPSSQALARLLAQRQELSSDVKAARSRLAELSEAVGQRELALRQYLQMHHPVTVDDVLQAREHRDGMWRSLRNGAVSLESGAPAFEETMVRADSLADARLDNAQEAAALQSLQHLCEQERQKQDYAGQLCRSVEASLMEFDDAWRDTCRRLGVPGMALDTMPEWSAQKDKALGALQQLALTRQEHESVLAVQRGVLHALHKAMNAAGLPISTTDTLTVSCLRTHEYINAGEAARVRRAALADQLTEAQPILAALQQAGRVAAGDMEQWTLEWTAALAEAGLAGERVAAEVQAALGLMETIADKLKLIRQRRVEQMDVMRSELQGFQNMAARLLQALDLDPAGVEPGQASRDLMTRLYTTRQAQEQKTVLRRELQDVQAQLQQADEAILSASARLRPLFERAGVVNKDELRQAIAQSDRHRALSETVTKGQAELWTIGDGCTRTQIQDEVESVDHAQLIAQLDVLNADIDSGTIEQTRLAVELADATRRLDAIAGTDAAAKAESQRQEALARMADVTERYIKVFTAARLLRWSIDRYREQKQGPMLARAGTMFSSLTLGSFERLAVDFDREPMVLEGLRRDGVRVGIGGMSDGTRDQLYLALRLAALELHLQQAPALPFIADDLFINYDDARAEAGLRALADLSRSTQVIFLSHHDHLLPTARKVFGDGMNLVLL</sequence>
<feature type="coiled-coil region" evidence="1">
    <location>
        <begin position="488"/>
        <end position="515"/>
    </location>
</feature>
<accession>A0A2N4UEQ6</accession>
<protein>
    <recommendedName>
        <fullName evidence="2">YhaN AAA domain-containing protein</fullName>
    </recommendedName>
</protein>
<dbReference type="InterPro" id="IPR038734">
    <property type="entry name" value="YhaN_AAA"/>
</dbReference>
<keyword evidence="1" id="KW-0175">Coiled coil</keyword>
<evidence type="ECO:0000259" key="2">
    <source>
        <dbReference type="Pfam" id="PF13514"/>
    </source>
</evidence>
<reference evidence="3 4" key="1">
    <citation type="submission" date="2017-10" db="EMBL/GenBank/DDBJ databases">
        <title>Two draft genome sequences of Pusillimonas sp. strains isolated from a nitrate- and radionuclide-contaminated groundwater in Russia.</title>
        <authorList>
            <person name="Grouzdev D.S."/>
            <person name="Tourova T.P."/>
            <person name="Goeva M.A."/>
            <person name="Babich T.L."/>
            <person name="Sokolova D.S."/>
            <person name="Abdullin R."/>
            <person name="Poltaraus A.B."/>
            <person name="Toshchakov S.V."/>
            <person name="Nazina T.N."/>
        </authorList>
    </citation>
    <scope>NUCLEOTIDE SEQUENCE [LARGE SCALE GENOMIC DNA]</scope>
    <source>
        <strain evidence="3 4">JR1/69-2-13</strain>
    </source>
</reference>
<evidence type="ECO:0000256" key="1">
    <source>
        <dbReference type="SAM" id="Coils"/>
    </source>
</evidence>
<comment type="caution">
    <text evidence="3">The sequence shown here is derived from an EMBL/GenBank/DDBJ whole genome shotgun (WGS) entry which is preliminary data.</text>
</comment>
<proteinExistence type="predicted"/>
<organism evidence="3 4">
    <name type="scientific">Pollutimonas nitritireducens</name>
    <dbReference type="NCBI Taxonomy" id="2045209"/>
    <lineage>
        <taxon>Bacteria</taxon>
        <taxon>Pseudomonadati</taxon>
        <taxon>Pseudomonadota</taxon>
        <taxon>Betaproteobacteria</taxon>
        <taxon>Burkholderiales</taxon>
        <taxon>Alcaligenaceae</taxon>
        <taxon>Pollutimonas</taxon>
    </lineage>
</organism>
<name>A0A2N4UEQ6_9BURK</name>
<feature type="coiled-coil region" evidence="1">
    <location>
        <begin position="840"/>
        <end position="874"/>
    </location>
</feature>
<dbReference type="EMBL" id="PDNV01000007">
    <property type="protein sequence ID" value="PLC53503.1"/>
    <property type="molecule type" value="Genomic_DNA"/>
</dbReference>
<feature type="domain" description="YhaN AAA" evidence="2">
    <location>
        <begin position="1"/>
        <end position="206"/>
    </location>
</feature>
<dbReference type="AlphaFoldDB" id="A0A2N4UEQ6"/>
<dbReference type="Proteomes" id="UP000234328">
    <property type="component" value="Unassembled WGS sequence"/>
</dbReference>
<dbReference type="Gene3D" id="3.40.50.300">
    <property type="entry name" value="P-loop containing nucleotide triphosphate hydrolases"/>
    <property type="match status" value="2"/>
</dbReference>
<dbReference type="OrthoDB" id="9764467at2"/>
<dbReference type="InterPro" id="IPR027417">
    <property type="entry name" value="P-loop_NTPase"/>
</dbReference>
<dbReference type="RefSeq" id="WP_102070226.1">
    <property type="nucleotide sequence ID" value="NZ_PDNV01000007.1"/>
</dbReference>
<dbReference type="SUPFAM" id="SSF52540">
    <property type="entry name" value="P-loop containing nucleoside triphosphate hydrolases"/>
    <property type="match status" value="1"/>
</dbReference>
<gene>
    <name evidence="3" type="ORF">CR155_11745</name>
</gene>
<dbReference type="PANTHER" id="PTHR41259:SF1">
    <property type="entry name" value="DOUBLE-STRAND BREAK REPAIR RAD50 ATPASE, PUTATIVE-RELATED"/>
    <property type="match status" value="1"/>
</dbReference>
<keyword evidence="4" id="KW-1185">Reference proteome</keyword>
<evidence type="ECO:0000313" key="4">
    <source>
        <dbReference type="Proteomes" id="UP000234328"/>
    </source>
</evidence>
<evidence type="ECO:0000313" key="3">
    <source>
        <dbReference type="EMBL" id="PLC53503.1"/>
    </source>
</evidence>
<dbReference type="PANTHER" id="PTHR41259">
    <property type="entry name" value="DOUBLE-STRAND BREAK REPAIR RAD50 ATPASE, PUTATIVE-RELATED"/>
    <property type="match status" value="1"/>
</dbReference>